<dbReference type="EMBL" id="JABBNU010000004">
    <property type="protein sequence ID" value="NMM48222.1"/>
    <property type="molecule type" value="Genomic_DNA"/>
</dbReference>
<comment type="caution">
    <text evidence="1">The sequence shown here is derived from an EMBL/GenBank/DDBJ whole genome shotgun (WGS) entry which is preliminary data.</text>
</comment>
<evidence type="ECO:0000313" key="1">
    <source>
        <dbReference type="EMBL" id="NMM48222.1"/>
    </source>
</evidence>
<reference evidence="1 2" key="1">
    <citation type="submission" date="2020-04" db="EMBL/GenBank/DDBJ databases">
        <title>Flammeovirgaceae bacterium KN852 isolated from deep sea.</title>
        <authorList>
            <person name="Zhang D.-C."/>
        </authorList>
    </citation>
    <scope>NUCLEOTIDE SEQUENCE [LARGE SCALE GENOMIC DNA]</scope>
    <source>
        <strain evidence="1 2">KN852</strain>
    </source>
</reference>
<dbReference type="AlphaFoldDB" id="A0A848J4Y3"/>
<proteinExistence type="predicted"/>
<dbReference type="Proteomes" id="UP000559010">
    <property type="component" value="Unassembled WGS sequence"/>
</dbReference>
<evidence type="ECO:0000313" key="2">
    <source>
        <dbReference type="Proteomes" id="UP000559010"/>
    </source>
</evidence>
<accession>A0A848J4Y3</accession>
<name>A0A848J4Y3_9BACT</name>
<keyword evidence="2" id="KW-1185">Reference proteome</keyword>
<sequence>MTDEWRTLKVVHSESLNKTIVTLHKLSQYLSWVGSSYIEKADDFSHTNLGWDAINSSLIGRWTSDGVRISFNFQEFSYKLEAPWHYSIILPEDQTFGEVEELLRHLLIACGLTGSHFQPSDDYQLPYEFDSDEEVERPKSKYLSYWADCRSNADLMLHKLAAEYAGSSEVRVWPHHFDSGMVIPIEVKNDKTLKSIGVGLSIADGLSNEPYFYLNYFSKNDEKGSLVDLEDSDARTINKKHFKGYILPLSMIVSYTGSQAQYDITMDFLNRGIDGIMSYSGLTKQMV</sequence>
<gene>
    <name evidence="1" type="ORF">HH304_07415</name>
</gene>
<protein>
    <submittedName>
        <fullName evidence="1">Uncharacterized protein</fullName>
    </submittedName>
</protein>
<dbReference type="RefSeq" id="WP_169679698.1">
    <property type="nucleotide sequence ID" value="NZ_JABBNU010000004.1"/>
</dbReference>
<organism evidence="1 2">
    <name type="scientific">Marinigracilibium pacificum</name>
    <dbReference type="NCBI Taxonomy" id="2729599"/>
    <lineage>
        <taxon>Bacteria</taxon>
        <taxon>Pseudomonadati</taxon>
        <taxon>Bacteroidota</taxon>
        <taxon>Cytophagia</taxon>
        <taxon>Cytophagales</taxon>
        <taxon>Flammeovirgaceae</taxon>
        <taxon>Marinigracilibium</taxon>
    </lineage>
</organism>